<dbReference type="InterPro" id="IPR023631">
    <property type="entry name" value="Amidase_dom"/>
</dbReference>
<sequence length="466" mass="48611">MTDVLSPFTPVTIDRTRTEFPGIGAAWRAHALRIDDRLGLHALAAIADDPQPAAHGPLAGVPVLVKDTIDTADLSTTAGSLVLPEEPPATDAWIVDALRAAGATIAAKTTCSEWANFRGEGSISGWNARYGLARNPYDPTRSAGGSSSGSAIAVAAGMSPIAIGTETDGSMLCPASLNGVIGFKTAPKRLDRSGVIPISSTQDSLGIFATSADDLLVVASVLGIEATTLTEPVRLCVVEESLNGFHPRTLARFHDVLELLSRAGVDVVTLSAPPRGTLEPSDEDELIVLRTELHVELDRYLDRRAIPGLRSLADVVAANDALADRELAYFGQEHFVAALEADPADPAYRAARQRNLERTTEGIESSLAATDALAILAPTMDVAWPIDLLRGDPNSPAGYRAAAVAGGTSVSVPAGRIGHLPVGVCLSAPAGHEETILELTALLERALAPLAGLAGRERPTTLLPEA</sequence>
<dbReference type="STRING" id="525909.Afer_1458"/>
<dbReference type="Gene3D" id="3.90.1300.10">
    <property type="entry name" value="Amidase signature (AS) domain"/>
    <property type="match status" value="1"/>
</dbReference>
<dbReference type="Pfam" id="PF01425">
    <property type="entry name" value="Amidase"/>
    <property type="match status" value="1"/>
</dbReference>
<reference evidence="2 3" key="1">
    <citation type="journal article" date="2009" name="Stand. Genomic Sci.">
        <title>Complete genome sequence of Acidimicrobium ferrooxidans type strain (ICP).</title>
        <authorList>
            <person name="Clum A."/>
            <person name="Nolan M."/>
            <person name="Lang E."/>
            <person name="Glavina Del Rio T."/>
            <person name="Tice H."/>
            <person name="Copeland A."/>
            <person name="Cheng J.F."/>
            <person name="Lucas S."/>
            <person name="Chen F."/>
            <person name="Bruce D."/>
            <person name="Goodwin L."/>
            <person name="Pitluck S."/>
            <person name="Ivanova N."/>
            <person name="Mavrommatis K."/>
            <person name="Mikhailova N."/>
            <person name="Pati A."/>
            <person name="Chen A."/>
            <person name="Palaniappan K."/>
            <person name="Goker M."/>
            <person name="Spring S."/>
            <person name="Land M."/>
            <person name="Hauser L."/>
            <person name="Chang Y.J."/>
            <person name="Jeffries C.C."/>
            <person name="Chain P."/>
            <person name="Bristow J."/>
            <person name="Eisen J.A."/>
            <person name="Markowitz V."/>
            <person name="Hugenholtz P."/>
            <person name="Kyrpides N.C."/>
            <person name="Klenk H.P."/>
            <person name="Lapidus A."/>
        </authorList>
    </citation>
    <scope>NUCLEOTIDE SEQUENCE [LARGE SCALE GENOMIC DNA]</scope>
    <source>
        <strain evidence="3">DSM 10331 / JCM 15462 / NBRC 103882 / ICP</strain>
    </source>
</reference>
<dbReference type="HOGENOM" id="CLU_009600_14_2_11"/>
<dbReference type="EMBL" id="CP001631">
    <property type="protein sequence ID" value="ACU54381.1"/>
    <property type="molecule type" value="Genomic_DNA"/>
</dbReference>
<dbReference type="eggNOG" id="COG0154">
    <property type="taxonomic scope" value="Bacteria"/>
</dbReference>
<dbReference type="InterPro" id="IPR036928">
    <property type="entry name" value="AS_sf"/>
</dbReference>
<keyword evidence="3" id="KW-1185">Reference proteome</keyword>
<dbReference type="Proteomes" id="UP000000771">
    <property type="component" value="Chromosome"/>
</dbReference>
<dbReference type="PANTHER" id="PTHR42678">
    <property type="entry name" value="AMIDASE"/>
    <property type="match status" value="1"/>
</dbReference>
<accession>C7M073</accession>
<evidence type="ECO:0000313" key="2">
    <source>
        <dbReference type="EMBL" id="ACU54381.1"/>
    </source>
</evidence>
<name>C7M073_ACIFD</name>
<dbReference type="KEGG" id="afo:Afer_1458"/>
<dbReference type="PANTHER" id="PTHR42678:SF34">
    <property type="entry name" value="OS04G0183300 PROTEIN"/>
    <property type="match status" value="1"/>
</dbReference>
<evidence type="ECO:0000259" key="1">
    <source>
        <dbReference type="Pfam" id="PF01425"/>
    </source>
</evidence>
<gene>
    <name evidence="2" type="ordered locus">Afer_1458</name>
</gene>
<protein>
    <submittedName>
        <fullName evidence="2">Amidase</fullName>
    </submittedName>
</protein>
<proteinExistence type="predicted"/>
<dbReference type="SUPFAM" id="SSF75304">
    <property type="entry name" value="Amidase signature (AS) enzymes"/>
    <property type="match status" value="1"/>
</dbReference>
<dbReference type="AlphaFoldDB" id="C7M073"/>
<feature type="domain" description="Amidase" evidence="1">
    <location>
        <begin position="53"/>
        <end position="437"/>
    </location>
</feature>
<organism evidence="2 3">
    <name type="scientific">Acidimicrobium ferrooxidans (strain DSM 10331 / JCM 15462 / NBRC 103882 / ICP)</name>
    <dbReference type="NCBI Taxonomy" id="525909"/>
    <lineage>
        <taxon>Bacteria</taxon>
        <taxon>Bacillati</taxon>
        <taxon>Actinomycetota</taxon>
        <taxon>Acidimicrobiia</taxon>
        <taxon>Acidimicrobiales</taxon>
        <taxon>Acidimicrobiaceae</taxon>
        <taxon>Acidimicrobium</taxon>
    </lineage>
</organism>
<evidence type="ECO:0000313" key="3">
    <source>
        <dbReference type="Proteomes" id="UP000000771"/>
    </source>
</evidence>
<dbReference type="OrthoDB" id="9811471at2"/>